<keyword evidence="3 5" id="KW-1133">Transmembrane helix</keyword>
<keyword evidence="4 5" id="KW-0472">Membrane</keyword>
<comment type="subcellular location">
    <subcellularLocation>
        <location evidence="1">Membrane</location>
        <topology evidence="1">Multi-pass membrane protein</topology>
    </subcellularLocation>
</comment>
<keyword evidence="2 5" id="KW-0812">Transmembrane</keyword>
<evidence type="ECO:0000256" key="4">
    <source>
        <dbReference type="ARBA" id="ARBA00023136"/>
    </source>
</evidence>
<gene>
    <name evidence="8" type="primary">LOC101855528</name>
</gene>
<evidence type="ECO:0000256" key="3">
    <source>
        <dbReference type="ARBA" id="ARBA00022989"/>
    </source>
</evidence>
<dbReference type="PANTHER" id="PTHR10671:SF108">
    <property type="entry name" value="CLAUDIN FAMILY PROTEIN-RELATED"/>
    <property type="match status" value="1"/>
</dbReference>
<dbReference type="GeneID" id="101855528"/>
<dbReference type="InterPro" id="IPR050579">
    <property type="entry name" value="PMP-22/EMP/MP20-like"/>
</dbReference>
<evidence type="ECO:0000256" key="5">
    <source>
        <dbReference type="SAM" id="Phobius"/>
    </source>
</evidence>
<dbReference type="Gene3D" id="1.20.140.150">
    <property type="match status" value="1"/>
</dbReference>
<dbReference type="Proteomes" id="UP000694888">
    <property type="component" value="Unplaced"/>
</dbReference>
<dbReference type="PANTHER" id="PTHR10671">
    <property type="entry name" value="EPITHELIAL MEMBRANE PROTEIN-RELATED"/>
    <property type="match status" value="1"/>
</dbReference>
<name>A0ABM1AAY1_APLCA</name>
<feature type="chain" id="PRO_5046963328" evidence="6">
    <location>
        <begin position="24"/>
        <end position="327"/>
    </location>
</feature>
<reference evidence="8" key="1">
    <citation type="submission" date="2025-08" db="UniProtKB">
        <authorList>
            <consortium name="RefSeq"/>
        </authorList>
    </citation>
    <scope>IDENTIFICATION</scope>
</reference>
<proteinExistence type="predicted"/>
<keyword evidence="7" id="KW-1185">Reference proteome</keyword>
<protein>
    <submittedName>
        <fullName evidence="8">Uncharacterized protein LOC101855528</fullName>
    </submittedName>
</protein>
<dbReference type="InterPro" id="IPR004031">
    <property type="entry name" value="PMP22/EMP/MP20/Claudin"/>
</dbReference>
<evidence type="ECO:0000256" key="2">
    <source>
        <dbReference type="ARBA" id="ARBA00022692"/>
    </source>
</evidence>
<feature type="signal peptide" evidence="6">
    <location>
        <begin position="1"/>
        <end position="23"/>
    </location>
</feature>
<accession>A0ABM1AAY1</accession>
<keyword evidence="6" id="KW-0732">Signal</keyword>
<organism evidence="7 8">
    <name type="scientific">Aplysia californica</name>
    <name type="common">California sea hare</name>
    <dbReference type="NCBI Taxonomy" id="6500"/>
    <lineage>
        <taxon>Eukaryota</taxon>
        <taxon>Metazoa</taxon>
        <taxon>Spiralia</taxon>
        <taxon>Lophotrochozoa</taxon>
        <taxon>Mollusca</taxon>
        <taxon>Gastropoda</taxon>
        <taxon>Heterobranchia</taxon>
        <taxon>Euthyneura</taxon>
        <taxon>Tectipleura</taxon>
        <taxon>Aplysiida</taxon>
        <taxon>Aplysioidea</taxon>
        <taxon>Aplysiidae</taxon>
        <taxon>Aplysia</taxon>
    </lineage>
</organism>
<evidence type="ECO:0000256" key="1">
    <source>
        <dbReference type="ARBA" id="ARBA00004141"/>
    </source>
</evidence>
<dbReference type="Pfam" id="PF00822">
    <property type="entry name" value="PMP22_Claudin"/>
    <property type="match status" value="1"/>
</dbReference>
<evidence type="ECO:0000313" key="7">
    <source>
        <dbReference type="Proteomes" id="UP000694888"/>
    </source>
</evidence>
<feature type="transmembrane region" description="Helical" evidence="5">
    <location>
        <begin position="97"/>
        <end position="119"/>
    </location>
</feature>
<sequence length="327" mass="36958">MSLMVLASAVFLLVGVTLDLVATASEEWTLYTLNQVDYNLGIWRTCQGSNCRTIPNEDDIDTVRAMMLCGLLLAAIALVCTVIQFGYSIFRKVYCRWITVIVAILTFVAMTFTVAGVVVYHREIRREMDKTIPVAEYGYSFWLGAASAVIYFLGFAYLILAMCFDFTSSDEDDESETEKEDTTQILKQRPRGYPAPLQLRAYDDYPASKSAVVVPHRSPRHQRRSQRYAKDNRAYAHDRGHNVGYVARPVFMSPQSLGGYNLYPALGGRSHAMDDVRLASSAYELSSRPHPPQSQVDYGPGRHGNKHWVPAHHVRESYGKPVFYWES</sequence>
<evidence type="ECO:0000256" key="6">
    <source>
        <dbReference type="SAM" id="SignalP"/>
    </source>
</evidence>
<feature type="transmembrane region" description="Helical" evidence="5">
    <location>
        <begin position="65"/>
        <end position="90"/>
    </location>
</feature>
<feature type="transmembrane region" description="Helical" evidence="5">
    <location>
        <begin position="139"/>
        <end position="160"/>
    </location>
</feature>
<evidence type="ECO:0000313" key="8">
    <source>
        <dbReference type="RefSeq" id="XP_012944223.1"/>
    </source>
</evidence>
<dbReference type="RefSeq" id="XP_012944223.1">
    <property type="nucleotide sequence ID" value="XM_013088769.2"/>
</dbReference>